<dbReference type="InterPro" id="IPR019080">
    <property type="entry name" value="YqaJ_viral_recombinase"/>
</dbReference>
<dbReference type="Pfam" id="PF09588">
    <property type="entry name" value="YqaJ"/>
    <property type="match status" value="1"/>
</dbReference>
<feature type="domain" description="YqaJ viral recombinase" evidence="2">
    <location>
        <begin position="31"/>
        <end position="162"/>
    </location>
</feature>
<dbReference type="EMBL" id="JAGDYL010000019">
    <property type="protein sequence ID" value="MBO1805872.1"/>
    <property type="molecule type" value="Genomic_DNA"/>
</dbReference>
<gene>
    <name evidence="3" type="ORF">J4H91_11180</name>
</gene>
<feature type="region of interest" description="Disordered" evidence="1">
    <location>
        <begin position="320"/>
        <end position="342"/>
    </location>
</feature>
<dbReference type="Gene3D" id="3.90.320.10">
    <property type="match status" value="1"/>
</dbReference>
<evidence type="ECO:0000256" key="1">
    <source>
        <dbReference type="SAM" id="MobiDB-lite"/>
    </source>
</evidence>
<keyword evidence="4" id="KW-1185">Reference proteome</keyword>
<evidence type="ECO:0000313" key="4">
    <source>
        <dbReference type="Proteomes" id="UP000664398"/>
    </source>
</evidence>
<dbReference type="AlphaFoldDB" id="A0A939LWT3"/>
<proteinExistence type="predicted"/>
<reference evidence="3" key="1">
    <citation type="submission" date="2021-03" db="EMBL/GenBank/DDBJ databases">
        <title>Leucobacter chromiisoli sp. nov., isolated from chromium-containing soil of chemical plant.</title>
        <authorList>
            <person name="Xu Z."/>
        </authorList>
    </citation>
    <scope>NUCLEOTIDE SEQUENCE</scope>
    <source>
        <strain evidence="3">A2</strain>
    </source>
</reference>
<sequence length="342" mass="37055">MSVAFTDLDPVPALLDLEARAGASDQDREAWLAERRQGVTATELAKIMTAPNRDLAIADLVRKKREGDPFTGNAFTEWGNLREPIIAADLAGFGVAPETRVFHAASNSRYLASPDGISVDFDGNLVLDEIKTWGSPKPKGSAALAASGYEWQMMWLCHVTGAIGCWLNGEVRLGEPGNFRPGPRSREWFPRDEEMIAQLVEVADLVLAAMDADEAPVIDEEQDTNAVNYLRGLAAEKEGKALKEASYRAAIERGISQESPLARVTITPGTPDEEIEEEVVDLEAAEAAHPKEAQQLARAKARVEKLQAAWDELANQHTKTVTTVTKGKPARATITAGKGTKS</sequence>
<protein>
    <submittedName>
        <fullName evidence="3">YqaJ viral recombinase family protein</fullName>
    </submittedName>
</protein>
<evidence type="ECO:0000259" key="2">
    <source>
        <dbReference type="Pfam" id="PF09588"/>
    </source>
</evidence>
<name>A0A939LWT3_9MICO</name>
<dbReference type="SUPFAM" id="SSF52980">
    <property type="entry name" value="Restriction endonuclease-like"/>
    <property type="match status" value="1"/>
</dbReference>
<evidence type="ECO:0000313" key="3">
    <source>
        <dbReference type="EMBL" id="MBO1805872.1"/>
    </source>
</evidence>
<accession>A0A939LWT3</accession>
<dbReference type="Proteomes" id="UP000664398">
    <property type="component" value="Unassembled WGS sequence"/>
</dbReference>
<dbReference type="RefSeq" id="WP_208046342.1">
    <property type="nucleotide sequence ID" value="NZ_JAGDYL010000019.1"/>
</dbReference>
<dbReference type="InterPro" id="IPR011604">
    <property type="entry name" value="PDDEXK-like_dom_sf"/>
</dbReference>
<dbReference type="InterPro" id="IPR011335">
    <property type="entry name" value="Restrct_endonuc-II-like"/>
</dbReference>
<organism evidence="3 4">
    <name type="scientific">Leucobacter ruminantium</name>
    <dbReference type="NCBI Taxonomy" id="1289170"/>
    <lineage>
        <taxon>Bacteria</taxon>
        <taxon>Bacillati</taxon>
        <taxon>Actinomycetota</taxon>
        <taxon>Actinomycetes</taxon>
        <taxon>Micrococcales</taxon>
        <taxon>Microbacteriaceae</taxon>
        <taxon>Leucobacter</taxon>
    </lineage>
</organism>
<comment type="caution">
    <text evidence="3">The sequence shown here is derived from an EMBL/GenBank/DDBJ whole genome shotgun (WGS) entry which is preliminary data.</text>
</comment>